<dbReference type="RefSeq" id="WP_373953626.1">
    <property type="nucleotide sequence ID" value="NZ_JBHDLN010000008.1"/>
</dbReference>
<organism evidence="2 3">
    <name type="scientific">Paenibacillus oleatilyticus</name>
    <dbReference type="NCBI Taxonomy" id="2594886"/>
    <lineage>
        <taxon>Bacteria</taxon>
        <taxon>Bacillati</taxon>
        <taxon>Bacillota</taxon>
        <taxon>Bacilli</taxon>
        <taxon>Bacillales</taxon>
        <taxon>Paenibacillaceae</taxon>
        <taxon>Paenibacillus</taxon>
    </lineage>
</organism>
<feature type="transmembrane region" description="Helical" evidence="1">
    <location>
        <begin position="159"/>
        <end position="178"/>
    </location>
</feature>
<gene>
    <name evidence="2" type="ORF">ACEU3E_18055</name>
</gene>
<evidence type="ECO:0000313" key="3">
    <source>
        <dbReference type="Proteomes" id="UP001575622"/>
    </source>
</evidence>
<comment type="caution">
    <text evidence="2">The sequence shown here is derived from an EMBL/GenBank/DDBJ whole genome shotgun (WGS) entry which is preliminary data.</text>
</comment>
<feature type="transmembrane region" description="Helical" evidence="1">
    <location>
        <begin position="100"/>
        <end position="129"/>
    </location>
</feature>
<keyword evidence="1" id="KW-0472">Membrane</keyword>
<dbReference type="InterPro" id="IPR008875">
    <property type="entry name" value="TraX"/>
</dbReference>
<feature type="transmembrane region" description="Helical" evidence="1">
    <location>
        <begin position="190"/>
        <end position="209"/>
    </location>
</feature>
<keyword evidence="1" id="KW-0812">Transmembrane</keyword>
<feature type="transmembrane region" description="Helical" evidence="1">
    <location>
        <begin position="76"/>
        <end position="93"/>
    </location>
</feature>
<dbReference type="EMBL" id="JBHDLN010000008">
    <property type="protein sequence ID" value="MFB0844092.1"/>
    <property type="molecule type" value="Genomic_DNA"/>
</dbReference>
<keyword evidence="3" id="KW-1185">Reference proteome</keyword>
<reference evidence="2 3" key="1">
    <citation type="submission" date="2024-09" db="EMBL/GenBank/DDBJ databases">
        <authorList>
            <person name="Makale K.P.P."/>
            <person name="Makhzoum A."/>
            <person name="Rantong G."/>
            <person name="Rahube T.O."/>
        </authorList>
    </citation>
    <scope>NUCLEOTIDE SEQUENCE [LARGE SCALE GENOMIC DNA]</scope>
    <source>
        <strain evidence="2 3">KM_D13</strain>
    </source>
</reference>
<sequence>MQLIAMITMLADHIGAVFFEDQEIWRVIGRIAFPIYAYGIVLGYRHTRDLKSYMKRLLILAVLSQAPYMLALGKMGVNAVGTLLVCVAVLYVMEHRKKSVWLPVAVASVVVMEALSFDYGLYGLLLVLIYRYTNSHTMVVGHFILNVLFLALKGWLLGAYSIIATIGIAYAPALYGQFERRSVPGWLWRSFYPAHLAVLALIEPIVALYR</sequence>
<name>A0ABV4V401_9BACL</name>
<keyword evidence="1" id="KW-1133">Transmembrane helix</keyword>
<evidence type="ECO:0000256" key="1">
    <source>
        <dbReference type="SAM" id="Phobius"/>
    </source>
</evidence>
<protein>
    <submittedName>
        <fullName evidence="2">TraX family protein</fullName>
    </submittedName>
</protein>
<evidence type="ECO:0000313" key="2">
    <source>
        <dbReference type="EMBL" id="MFB0844092.1"/>
    </source>
</evidence>
<proteinExistence type="predicted"/>
<dbReference type="Pfam" id="PF05857">
    <property type="entry name" value="TraX"/>
    <property type="match status" value="1"/>
</dbReference>
<feature type="transmembrane region" description="Helical" evidence="1">
    <location>
        <begin position="24"/>
        <end position="41"/>
    </location>
</feature>
<dbReference type="Proteomes" id="UP001575622">
    <property type="component" value="Unassembled WGS sequence"/>
</dbReference>
<accession>A0ABV4V401</accession>